<dbReference type="InterPro" id="IPR016024">
    <property type="entry name" value="ARM-type_fold"/>
</dbReference>
<dbReference type="GO" id="GO:0032060">
    <property type="term" value="P:bleb assembly"/>
    <property type="evidence" value="ECO:0007669"/>
    <property type="project" value="UniProtKB-ARBA"/>
</dbReference>
<dbReference type="PANTHER" id="PTHR10048">
    <property type="entry name" value="PHOSPHATIDYLINOSITOL KINASE"/>
    <property type="match status" value="1"/>
</dbReference>
<dbReference type="InterPro" id="IPR015433">
    <property type="entry name" value="PI3/4_kinase"/>
</dbReference>
<dbReference type="InterPro" id="IPR029071">
    <property type="entry name" value="Ubiquitin-like_domsf"/>
</dbReference>
<dbReference type="Gene3D" id="2.60.40.150">
    <property type="entry name" value="C2 domain"/>
    <property type="match status" value="1"/>
</dbReference>
<dbReference type="Pfam" id="PF02192">
    <property type="entry name" value="PI3K_p85B"/>
    <property type="match status" value="1"/>
</dbReference>
<evidence type="ECO:0000259" key="12">
    <source>
        <dbReference type="PROSITE" id="PS51547"/>
    </source>
</evidence>
<gene>
    <name evidence="14" type="primary">LOC111132137</name>
</gene>
<reference evidence="14" key="1">
    <citation type="submission" date="2025-08" db="UniProtKB">
        <authorList>
            <consortium name="RefSeq"/>
        </authorList>
    </citation>
    <scope>IDENTIFICATION</scope>
    <source>
        <tissue evidence="14">Whole sample</tissue>
    </source>
</reference>
<evidence type="ECO:0000256" key="7">
    <source>
        <dbReference type="PROSITE-ProRule" id="PRU00880"/>
    </source>
</evidence>
<organism evidence="13 14">
    <name type="scientific">Crassostrea virginica</name>
    <name type="common">Eastern oyster</name>
    <dbReference type="NCBI Taxonomy" id="6565"/>
    <lineage>
        <taxon>Eukaryota</taxon>
        <taxon>Metazoa</taxon>
        <taxon>Spiralia</taxon>
        <taxon>Lophotrochozoa</taxon>
        <taxon>Mollusca</taxon>
        <taxon>Bivalvia</taxon>
        <taxon>Autobranchia</taxon>
        <taxon>Pteriomorphia</taxon>
        <taxon>Ostreida</taxon>
        <taxon>Ostreoidea</taxon>
        <taxon>Ostreidae</taxon>
        <taxon>Crassostrea</taxon>
    </lineage>
</organism>
<name>A0A8B8E7G9_CRAVI</name>
<keyword evidence="5" id="KW-0418">Kinase</keyword>
<dbReference type="GO" id="GO:0048015">
    <property type="term" value="P:phosphatidylinositol-mediated signaling"/>
    <property type="evidence" value="ECO:0007669"/>
    <property type="project" value="TreeGrafter"/>
</dbReference>
<dbReference type="SUPFAM" id="SSF49562">
    <property type="entry name" value="C2 domain (Calcium/lipid-binding domain, CaLB)"/>
    <property type="match status" value="1"/>
</dbReference>
<protein>
    <recommendedName>
        <fullName evidence="2">phosphatidylinositol 3-kinase</fullName>
        <ecNumber evidence="2">2.7.1.137</ecNumber>
    </recommendedName>
</protein>
<dbReference type="Pfam" id="PF00454">
    <property type="entry name" value="PI3_PI4_kinase"/>
    <property type="match status" value="1"/>
</dbReference>
<evidence type="ECO:0000256" key="6">
    <source>
        <dbReference type="ARBA" id="ARBA00022840"/>
    </source>
</evidence>
<dbReference type="InterPro" id="IPR002420">
    <property type="entry name" value="PI3K-type_C2_dom"/>
</dbReference>
<keyword evidence="4" id="KW-0547">Nucleotide-binding</keyword>
<dbReference type="Pfam" id="PF00792">
    <property type="entry name" value="PI3K_C2"/>
    <property type="match status" value="1"/>
</dbReference>
<dbReference type="GeneID" id="111132137"/>
<dbReference type="EC" id="2.7.1.137" evidence="2"/>
<dbReference type="RefSeq" id="XP_022335573.1">
    <property type="nucleotide sequence ID" value="XM_022479865.1"/>
</dbReference>
<dbReference type="FunFam" id="3.30.1010.10:FF:000008">
    <property type="entry name" value="Phosphatidylinositol 4,5-bisphosphate 3-kinase catalytic subunit gamma"/>
    <property type="match status" value="1"/>
</dbReference>
<dbReference type="InterPro" id="IPR001263">
    <property type="entry name" value="PI3K_accessory_dom"/>
</dbReference>
<dbReference type="AlphaFoldDB" id="A0A8B8E7G9"/>
<dbReference type="PROSITE" id="PS51544">
    <property type="entry name" value="PI3K_ABD"/>
    <property type="match status" value="1"/>
</dbReference>
<dbReference type="GO" id="GO:0005524">
    <property type="term" value="F:ATP binding"/>
    <property type="evidence" value="ECO:0007669"/>
    <property type="project" value="UniProtKB-KW"/>
</dbReference>
<dbReference type="PANTHER" id="PTHR10048:SF118">
    <property type="entry name" value="PI-3 KINASE"/>
    <property type="match status" value="1"/>
</dbReference>
<dbReference type="PROSITE" id="PS50290">
    <property type="entry name" value="PI3_4_KINASE_3"/>
    <property type="match status" value="1"/>
</dbReference>
<evidence type="ECO:0000313" key="14">
    <source>
        <dbReference type="RefSeq" id="XP_022335573.1"/>
    </source>
</evidence>
<dbReference type="GO" id="GO:0050920">
    <property type="term" value="P:regulation of chemotaxis"/>
    <property type="evidence" value="ECO:0007669"/>
    <property type="project" value="UniProtKB-ARBA"/>
</dbReference>
<dbReference type="InterPro" id="IPR036940">
    <property type="entry name" value="PI3/4_kinase_cat_sf"/>
</dbReference>
<dbReference type="PROSITE" id="PS51547">
    <property type="entry name" value="C2_PI3K"/>
    <property type="match status" value="1"/>
</dbReference>
<evidence type="ECO:0000256" key="2">
    <source>
        <dbReference type="ARBA" id="ARBA00012073"/>
    </source>
</evidence>
<feature type="domain" description="PI3K-ABD" evidence="9">
    <location>
        <begin position="25"/>
        <end position="114"/>
    </location>
</feature>
<dbReference type="InterPro" id="IPR011009">
    <property type="entry name" value="Kinase-like_dom_sf"/>
</dbReference>
<dbReference type="CDD" id="cd05165">
    <property type="entry name" value="PI3Kc_I"/>
    <property type="match status" value="1"/>
</dbReference>
<dbReference type="SMART" id="SM00146">
    <property type="entry name" value="PI3Kc"/>
    <property type="match status" value="1"/>
</dbReference>
<comment type="catalytic activity">
    <reaction evidence="1">
        <text>a 1,2-diacyl-sn-glycero-3-phospho-(1D-myo-inositol) + ATP = a 1,2-diacyl-sn-glycero-3-phospho-(1D-myo-inositol-3-phosphate) + ADP + H(+)</text>
        <dbReference type="Rhea" id="RHEA:12709"/>
        <dbReference type="ChEBI" id="CHEBI:15378"/>
        <dbReference type="ChEBI" id="CHEBI:30616"/>
        <dbReference type="ChEBI" id="CHEBI:57880"/>
        <dbReference type="ChEBI" id="CHEBI:58088"/>
        <dbReference type="ChEBI" id="CHEBI:456216"/>
        <dbReference type="EC" id="2.7.1.137"/>
    </reaction>
</comment>
<dbReference type="SUPFAM" id="SSF48371">
    <property type="entry name" value="ARM repeat"/>
    <property type="match status" value="1"/>
</dbReference>
<dbReference type="SMART" id="SM00144">
    <property type="entry name" value="PI3K_rbd"/>
    <property type="match status" value="1"/>
</dbReference>
<dbReference type="SMART" id="SM00145">
    <property type="entry name" value="PI3Ka"/>
    <property type="match status" value="1"/>
</dbReference>
<dbReference type="GO" id="GO:0016477">
    <property type="term" value="P:cell migration"/>
    <property type="evidence" value="ECO:0007669"/>
    <property type="project" value="TreeGrafter"/>
</dbReference>
<sequence length="1043" mass="121533">MPPVVLWDLKAGHWDLDLNEKVTKNGGQIEMDFLLPNGIFIPLQVDFYDSMENVKLRLWKEAENYPLFEELKRMENYSFTYINQQGQKDEIMDEDMFLSEVKLAARFLNLVEKQNNNRSQTIARSTKNLVGMKGQLCIEHQARISPDINDFRRAMATYCKDIVNRRNQDSSGFLKFQYKHPVGILKHSMLPDYIENGLKEGMVLSVHIEGTAGVVYPIRIGIDKMPNELITMTLEKWKKDTGNQSLRATDFVLKVIGMEDYLYGDYPLRKFKYISRCLLRKTAPSLWLKPKSKVMVVATDLGTKMARPPPDRTGKRNGNSRNTKITSWSIDVNFKLTVDQVSKILVGDSSKVRLYVGLFHGPETLRLNHTNDAIVYKGTVSWEKEIEFDIKVEDIPQDCRLCFALHIKQNKEYSILTWINIPLFDYKSRLLRGHYTLNMWPRQDHMELHDSCHPIGTVAMNPQVDHSTVLEFTIPDFNVKSHIIYPPPEKVLQCASENMEEEGKPGSPNWHPSEALLNQFELVMNSERGVYRQLAEQEKTLIWMLRYEIRDKYDYALPLLLNAVKWDNHIDVAKMMALLQSWRPIELQHAMALLDFHYTDTTVREFACKCLEELSDDDLSQYLLQLVQTLKYESQLMCPLSKFLLTRALENQHLGHHLYWLLKSEMHETTVMVRYGLMLEAYLKSSQDHLMILSKQQDILVKLNAFSEIAKNTNKKFHKVNDDLKDLLKQKVEALSGLYSPLTPQISLKDLVFNKCRIMDSKKRPLWLEWRNADPKGPNIIIMYKNGDDLRQDMLTLQILQIMDNIWKNEGLDLRLNPYGCIATGREEGMIEIVTHSMTISKIQLWYNHGAFDKESLYEWLKFHNPNEESLSQAVEEFTYSCAGYAVATYILGIGDRHNDNIMMKESGQLFHIDFGHFLGNFKSKLNIKRERVPFIMTSHFEHVINRGEKDKENFDRFQRICEQAYMIIRSQGALLIRLFMMMLSAGIPQLTNDRDVEYLKETLALDLTLENARKKFIDKFKEAKKKSWSTSVNWALHNMAHK</sequence>
<dbReference type="SUPFAM" id="SSF54236">
    <property type="entry name" value="Ubiquitin-like"/>
    <property type="match status" value="1"/>
</dbReference>
<proteinExistence type="inferred from homology"/>
<feature type="domain" description="PI3K-RBD" evidence="11">
    <location>
        <begin position="199"/>
        <end position="290"/>
    </location>
</feature>
<dbReference type="Gene3D" id="1.25.40.70">
    <property type="entry name" value="Phosphatidylinositol 3-kinase, accessory domain (PIK)"/>
    <property type="match status" value="1"/>
</dbReference>
<dbReference type="PROSITE" id="PS00916">
    <property type="entry name" value="PI3_4_KINASE_2"/>
    <property type="match status" value="1"/>
</dbReference>
<dbReference type="InterPro" id="IPR042236">
    <property type="entry name" value="PI3K_accessory_sf"/>
</dbReference>
<dbReference type="Pfam" id="PF00794">
    <property type="entry name" value="PI3K_rbd"/>
    <property type="match status" value="1"/>
</dbReference>
<evidence type="ECO:0000313" key="13">
    <source>
        <dbReference type="Proteomes" id="UP000694844"/>
    </source>
</evidence>
<evidence type="ECO:0000256" key="1">
    <source>
        <dbReference type="ARBA" id="ARBA00001498"/>
    </source>
</evidence>
<dbReference type="GO" id="GO:0043491">
    <property type="term" value="P:phosphatidylinositol 3-kinase/protein kinase B signal transduction"/>
    <property type="evidence" value="ECO:0007669"/>
    <property type="project" value="TreeGrafter"/>
</dbReference>
<dbReference type="InterPro" id="IPR003113">
    <property type="entry name" value="PI3K_ABD"/>
</dbReference>
<dbReference type="GO" id="GO:0016303">
    <property type="term" value="F:1-phosphatidylinositol-3-kinase activity"/>
    <property type="evidence" value="ECO:0007669"/>
    <property type="project" value="UniProtKB-EC"/>
</dbReference>
<dbReference type="GO" id="GO:0005942">
    <property type="term" value="C:phosphatidylinositol 3-kinase complex"/>
    <property type="evidence" value="ECO:0007669"/>
    <property type="project" value="TreeGrafter"/>
</dbReference>
<dbReference type="SUPFAM" id="SSF56112">
    <property type="entry name" value="Protein kinase-like (PK-like)"/>
    <property type="match status" value="1"/>
</dbReference>
<dbReference type="KEGG" id="cvn:111132137"/>
<evidence type="ECO:0000256" key="4">
    <source>
        <dbReference type="ARBA" id="ARBA00022741"/>
    </source>
</evidence>
<dbReference type="InterPro" id="IPR018936">
    <property type="entry name" value="PI3/4_kinase_CS"/>
</dbReference>
<dbReference type="InterPro" id="IPR000403">
    <property type="entry name" value="PI3/4_kinase_cat_dom"/>
</dbReference>
<dbReference type="InterPro" id="IPR000341">
    <property type="entry name" value="PI3K_Ras-bd_dom"/>
</dbReference>
<feature type="domain" description="PI3K/PI4K catalytic" evidence="8">
    <location>
        <begin position="752"/>
        <end position="1029"/>
    </location>
</feature>
<evidence type="ECO:0000259" key="11">
    <source>
        <dbReference type="PROSITE" id="PS51546"/>
    </source>
</evidence>
<keyword evidence="6" id="KW-0067">ATP-binding</keyword>
<dbReference type="GO" id="GO:0005737">
    <property type="term" value="C:cytoplasm"/>
    <property type="evidence" value="ECO:0007669"/>
    <property type="project" value="UniProtKB-ARBA"/>
</dbReference>
<feature type="domain" description="PIK helical" evidence="10">
    <location>
        <begin position="506"/>
        <end position="685"/>
    </location>
</feature>
<dbReference type="OrthoDB" id="67688at2759"/>
<dbReference type="PROSITE" id="PS51546">
    <property type="entry name" value="PI3K_RBD"/>
    <property type="match status" value="1"/>
</dbReference>
<dbReference type="Gene3D" id="3.10.20.770">
    <property type="match status" value="1"/>
</dbReference>
<dbReference type="FunFam" id="1.10.1070.11:FF:000001">
    <property type="entry name" value="Phosphatidylinositol 4,5-bisphosphate 3-kinase catalytic subunit"/>
    <property type="match status" value="1"/>
</dbReference>
<dbReference type="Proteomes" id="UP000694844">
    <property type="component" value="Chromosome 5"/>
</dbReference>
<evidence type="ECO:0000256" key="5">
    <source>
        <dbReference type="ARBA" id="ARBA00022777"/>
    </source>
</evidence>
<evidence type="ECO:0000256" key="3">
    <source>
        <dbReference type="ARBA" id="ARBA00022679"/>
    </source>
</evidence>
<keyword evidence="3" id="KW-0808">Transferase</keyword>
<dbReference type="GO" id="GO:0005886">
    <property type="term" value="C:plasma membrane"/>
    <property type="evidence" value="ECO:0007669"/>
    <property type="project" value="TreeGrafter"/>
</dbReference>
<dbReference type="Gene3D" id="1.10.1070.11">
    <property type="entry name" value="Phosphatidylinositol 3-/4-kinase, catalytic domain"/>
    <property type="match status" value="1"/>
</dbReference>
<keyword evidence="13" id="KW-1185">Reference proteome</keyword>
<dbReference type="InterPro" id="IPR035892">
    <property type="entry name" value="C2_domain_sf"/>
</dbReference>
<dbReference type="SMART" id="SM00143">
    <property type="entry name" value="PI3K_p85B"/>
    <property type="match status" value="1"/>
</dbReference>
<dbReference type="Pfam" id="PF00613">
    <property type="entry name" value="PI3Ka"/>
    <property type="match status" value="1"/>
</dbReference>
<dbReference type="Gene3D" id="3.30.1010.10">
    <property type="entry name" value="Phosphatidylinositol 3-kinase Catalytic Subunit, Chain A, domain 4"/>
    <property type="match status" value="1"/>
</dbReference>
<dbReference type="GO" id="GO:0035005">
    <property type="term" value="F:1-phosphatidylinositol-4-phosphate 3-kinase activity"/>
    <property type="evidence" value="ECO:0007669"/>
    <property type="project" value="TreeGrafter"/>
</dbReference>
<dbReference type="PROSITE" id="PS51545">
    <property type="entry name" value="PIK_HELICAL"/>
    <property type="match status" value="1"/>
</dbReference>
<comment type="similarity">
    <text evidence="7">Belongs to the PI3/PI4-kinase family.</text>
</comment>
<feature type="domain" description="C2 PI3K-type" evidence="12">
    <location>
        <begin position="330"/>
        <end position="475"/>
    </location>
</feature>
<evidence type="ECO:0000259" key="8">
    <source>
        <dbReference type="PROSITE" id="PS50290"/>
    </source>
</evidence>
<evidence type="ECO:0000259" key="10">
    <source>
        <dbReference type="PROSITE" id="PS51545"/>
    </source>
</evidence>
<evidence type="ECO:0000259" key="9">
    <source>
        <dbReference type="PROSITE" id="PS51544"/>
    </source>
</evidence>
<accession>A0A8B8E7G9</accession>